<dbReference type="PROSITE" id="PS00894">
    <property type="entry name" value="HTH_DEOR_1"/>
    <property type="match status" value="1"/>
</dbReference>
<keyword evidence="1" id="KW-0678">Repressor</keyword>
<organism evidence="6 7">
    <name type="scientific">Vibrio ziniensis</name>
    <dbReference type="NCBI Taxonomy" id="2711221"/>
    <lineage>
        <taxon>Bacteria</taxon>
        <taxon>Pseudomonadati</taxon>
        <taxon>Pseudomonadota</taxon>
        <taxon>Gammaproteobacteria</taxon>
        <taxon>Vibrionales</taxon>
        <taxon>Vibrionaceae</taxon>
        <taxon>Vibrio</taxon>
    </lineage>
</organism>
<dbReference type="InterPro" id="IPR018356">
    <property type="entry name" value="Tscrpt_reg_HTH_DeoR_CS"/>
</dbReference>
<evidence type="ECO:0000256" key="2">
    <source>
        <dbReference type="ARBA" id="ARBA00023015"/>
    </source>
</evidence>
<name>A0A6G7CHS2_9VIBR</name>
<dbReference type="Gene3D" id="3.40.50.1360">
    <property type="match status" value="1"/>
</dbReference>
<dbReference type="SMART" id="SM01134">
    <property type="entry name" value="DeoRC"/>
    <property type="match status" value="1"/>
</dbReference>
<sequence>MLEETRLHRICALLSTLNHVSTDMIIQHLCVSRETVRRDVLKLEAQGRLRRVHGGVISNDYEPEPPLIVRTSVKGKEKRAITSAAVKQLRSGQTVFIDAGSTTSLLTEPLMSMSGLTIITNSLEIAGKLSSNENNLPLQHDVILLGGHMGSVAQATAGEATISELSRYRADIALLSPVGISVRSGASSFSHQEAAIAAAMVSHAKSTFILADSSKLGVTSRIVYAEPTQITKLITDEEAKSHPEFLEIEKALGDIIIA</sequence>
<dbReference type="PANTHER" id="PTHR30363">
    <property type="entry name" value="HTH-TYPE TRANSCRIPTIONAL REGULATOR SRLR-RELATED"/>
    <property type="match status" value="1"/>
</dbReference>
<evidence type="ECO:0000259" key="5">
    <source>
        <dbReference type="PROSITE" id="PS51000"/>
    </source>
</evidence>
<keyword evidence="2" id="KW-0805">Transcription regulation</keyword>
<keyword evidence="4" id="KW-0804">Transcription</keyword>
<dbReference type="Pfam" id="PF00455">
    <property type="entry name" value="DeoRC"/>
    <property type="match status" value="1"/>
</dbReference>
<dbReference type="Pfam" id="PF08220">
    <property type="entry name" value="HTH_DeoR"/>
    <property type="match status" value="1"/>
</dbReference>
<keyword evidence="3" id="KW-0238">DNA-binding</keyword>
<evidence type="ECO:0000256" key="1">
    <source>
        <dbReference type="ARBA" id="ARBA00022491"/>
    </source>
</evidence>
<dbReference type="PANTHER" id="PTHR30363:SF4">
    <property type="entry name" value="GLYCEROL-3-PHOSPHATE REGULON REPRESSOR"/>
    <property type="match status" value="1"/>
</dbReference>
<feature type="domain" description="HTH deoR-type" evidence="5">
    <location>
        <begin position="3"/>
        <end position="58"/>
    </location>
</feature>
<dbReference type="Proteomes" id="UP000503003">
    <property type="component" value="Chromosome 1"/>
</dbReference>
<evidence type="ECO:0000256" key="3">
    <source>
        <dbReference type="ARBA" id="ARBA00023125"/>
    </source>
</evidence>
<dbReference type="Gene3D" id="1.10.10.10">
    <property type="entry name" value="Winged helix-like DNA-binding domain superfamily/Winged helix DNA-binding domain"/>
    <property type="match status" value="1"/>
</dbReference>
<evidence type="ECO:0000313" key="6">
    <source>
        <dbReference type="EMBL" id="QIH41657.1"/>
    </source>
</evidence>
<dbReference type="KEGG" id="vzi:G5S32_06515"/>
<dbReference type="SMART" id="SM00420">
    <property type="entry name" value="HTH_DEOR"/>
    <property type="match status" value="1"/>
</dbReference>
<dbReference type="InterPro" id="IPR037171">
    <property type="entry name" value="NagB/RpiA_transferase-like"/>
</dbReference>
<dbReference type="SUPFAM" id="SSF46785">
    <property type="entry name" value="Winged helix' DNA-binding domain"/>
    <property type="match status" value="1"/>
</dbReference>
<dbReference type="InterPro" id="IPR014036">
    <property type="entry name" value="DeoR-like_C"/>
</dbReference>
<evidence type="ECO:0000256" key="4">
    <source>
        <dbReference type="ARBA" id="ARBA00023163"/>
    </source>
</evidence>
<dbReference type="AlphaFoldDB" id="A0A6G7CHS2"/>
<accession>A0A6G7CHS2</accession>
<dbReference type="InterPro" id="IPR001034">
    <property type="entry name" value="DeoR_HTH"/>
</dbReference>
<proteinExistence type="predicted"/>
<dbReference type="SUPFAM" id="SSF100950">
    <property type="entry name" value="NagB/RpiA/CoA transferase-like"/>
    <property type="match status" value="1"/>
</dbReference>
<reference evidence="6 7" key="1">
    <citation type="submission" date="2020-02" db="EMBL/GenBank/DDBJ databases">
        <title>A complete genome of a marine bacterium Vibrio sp. ZWAL4003 isolated from the mangrove sediment with the ability to degrade polysaccharides.</title>
        <authorList>
            <person name="Wu J."/>
            <person name="Qu W."/>
            <person name="Zeng R."/>
        </authorList>
    </citation>
    <scope>NUCLEOTIDE SEQUENCE [LARGE SCALE GENOMIC DNA]</scope>
    <source>
        <strain evidence="6 7">ZWAL4003</strain>
    </source>
</reference>
<dbReference type="InterPro" id="IPR036390">
    <property type="entry name" value="WH_DNA-bd_sf"/>
</dbReference>
<dbReference type="PROSITE" id="PS51000">
    <property type="entry name" value="HTH_DEOR_2"/>
    <property type="match status" value="1"/>
</dbReference>
<keyword evidence="7" id="KW-1185">Reference proteome</keyword>
<dbReference type="GO" id="GO:0003677">
    <property type="term" value="F:DNA binding"/>
    <property type="evidence" value="ECO:0007669"/>
    <property type="project" value="UniProtKB-KW"/>
</dbReference>
<dbReference type="GO" id="GO:0003700">
    <property type="term" value="F:DNA-binding transcription factor activity"/>
    <property type="evidence" value="ECO:0007669"/>
    <property type="project" value="InterPro"/>
</dbReference>
<gene>
    <name evidence="6" type="ORF">G5S32_06515</name>
</gene>
<dbReference type="InterPro" id="IPR050313">
    <property type="entry name" value="Carb_Metab_HTH_regulators"/>
</dbReference>
<evidence type="ECO:0000313" key="7">
    <source>
        <dbReference type="Proteomes" id="UP000503003"/>
    </source>
</evidence>
<dbReference type="EMBL" id="CP049331">
    <property type="protein sequence ID" value="QIH41657.1"/>
    <property type="molecule type" value="Genomic_DNA"/>
</dbReference>
<dbReference type="InterPro" id="IPR036388">
    <property type="entry name" value="WH-like_DNA-bd_sf"/>
</dbReference>
<dbReference type="PRINTS" id="PR00037">
    <property type="entry name" value="HTHLACR"/>
</dbReference>
<protein>
    <submittedName>
        <fullName evidence="6">DeoR/GlpR transcriptional regulator</fullName>
    </submittedName>
</protein>